<protein>
    <submittedName>
        <fullName evidence="2">(wild Malaysian banana) hypothetical protein</fullName>
    </submittedName>
</protein>
<dbReference type="Gramene" id="Ma05_t15240.1">
    <property type="protein sequence ID" value="Ma05_p15240.1"/>
    <property type="gene ID" value="Ma05_g15240"/>
</dbReference>
<dbReference type="AlphaFoldDB" id="A0A804J4N3"/>
<evidence type="ECO:0000256" key="1">
    <source>
        <dbReference type="SAM" id="MobiDB-lite"/>
    </source>
</evidence>
<dbReference type="EMBL" id="HG996470">
    <property type="protein sequence ID" value="CAG1838556.1"/>
    <property type="molecule type" value="Genomic_DNA"/>
</dbReference>
<evidence type="ECO:0000313" key="2">
    <source>
        <dbReference type="EMBL" id="CAG1838556.1"/>
    </source>
</evidence>
<feature type="region of interest" description="Disordered" evidence="1">
    <location>
        <begin position="54"/>
        <end position="81"/>
    </location>
</feature>
<sequence>MYGRNSSSIFWIVVLELQHNKPTTDGIEDTTTAHEGLKHPGILYYLYQKKEKHNNKAVNQSNAEKQTREGTPPVLGKSQMTAGRRRPAYFVLLWVEWEKSNIT</sequence>
<dbReference type="EnsemblPlants" id="Ma05_t15240.1">
    <property type="protein sequence ID" value="Ma05_p15240.1"/>
    <property type="gene ID" value="Ma05_g15240"/>
</dbReference>
<evidence type="ECO:0000313" key="4">
    <source>
        <dbReference type="Proteomes" id="UP000012960"/>
    </source>
</evidence>
<evidence type="ECO:0000313" key="3">
    <source>
        <dbReference type="EnsemblPlants" id="Ma05_p15240.1"/>
    </source>
</evidence>
<name>A0A804J4N3_MUSAM</name>
<dbReference type="Proteomes" id="UP000012960">
    <property type="component" value="Unplaced"/>
</dbReference>
<organism evidence="3 4">
    <name type="scientific">Musa acuminata subsp. malaccensis</name>
    <name type="common">Wild banana</name>
    <name type="synonym">Musa malaccensis</name>
    <dbReference type="NCBI Taxonomy" id="214687"/>
    <lineage>
        <taxon>Eukaryota</taxon>
        <taxon>Viridiplantae</taxon>
        <taxon>Streptophyta</taxon>
        <taxon>Embryophyta</taxon>
        <taxon>Tracheophyta</taxon>
        <taxon>Spermatophyta</taxon>
        <taxon>Magnoliopsida</taxon>
        <taxon>Liliopsida</taxon>
        <taxon>Zingiberales</taxon>
        <taxon>Musaceae</taxon>
        <taxon>Musa</taxon>
    </lineage>
</organism>
<reference evidence="2" key="1">
    <citation type="submission" date="2021-03" db="EMBL/GenBank/DDBJ databases">
        <authorList>
            <consortium name="Genoscope - CEA"/>
            <person name="William W."/>
        </authorList>
    </citation>
    <scope>NUCLEOTIDE SEQUENCE</scope>
    <source>
        <strain evidence="2">Doubled-haploid Pahang</strain>
    </source>
</reference>
<keyword evidence="4" id="KW-1185">Reference proteome</keyword>
<reference evidence="3" key="2">
    <citation type="submission" date="2021-05" db="UniProtKB">
        <authorList>
            <consortium name="EnsemblPlants"/>
        </authorList>
    </citation>
    <scope>IDENTIFICATION</scope>
    <source>
        <strain evidence="3">subsp. malaccensis</strain>
    </source>
</reference>
<gene>
    <name evidence="2" type="ORF">GSMUA_267330.1</name>
</gene>
<accession>A0A804J4N3</accession>
<proteinExistence type="predicted"/>
<dbReference type="InParanoid" id="A0A804J4N3"/>